<evidence type="ECO:0000313" key="2">
    <source>
        <dbReference type="Proteomes" id="UP000887116"/>
    </source>
</evidence>
<dbReference type="AlphaFoldDB" id="A0A8X6LB81"/>
<organism evidence="1 2">
    <name type="scientific">Trichonephila clavata</name>
    <name type="common">Joro spider</name>
    <name type="synonym">Nephila clavata</name>
    <dbReference type="NCBI Taxonomy" id="2740835"/>
    <lineage>
        <taxon>Eukaryota</taxon>
        <taxon>Metazoa</taxon>
        <taxon>Ecdysozoa</taxon>
        <taxon>Arthropoda</taxon>
        <taxon>Chelicerata</taxon>
        <taxon>Arachnida</taxon>
        <taxon>Araneae</taxon>
        <taxon>Araneomorphae</taxon>
        <taxon>Entelegynae</taxon>
        <taxon>Araneoidea</taxon>
        <taxon>Nephilidae</taxon>
        <taxon>Trichonephila</taxon>
    </lineage>
</organism>
<protein>
    <submittedName>
        <fullName evidence="1">Uncharacterized protein</fullName>
    </submittedName>
</protein>
<name>A0A8X6LB81_TRICU</name>
<sequence>SHCRAITAQSQYVRSICRLVDNDCRVLSSTTEKSCRSHNCIYVIEELKEASRGNISTIIVHYDADGHKADNFMCSAKYHLLWRKRHNFEPTAMTSGVIDRRIKFKKGPFQFLKDHVPVCIS</sequence>
<reference evidence="1" key="1">
    <citation type="submission" date="2020-07" db="EMBL/GenBank/DDBJ databases">
        <title>Multicomponent nature underlies the extraordinary mechanical properties of spider dragline silk.</title>
        <authorList>
            <person name="Kono N."/>
            <person name="Nakamura H."/>
            <person name="Mori M."/>
            <person name="Yoshida Y."/>
            <person name="Ohtoshi R."/>
            <person name="Malay A.D."/>
            <person name="Moran D.A.P."/>
            <person name="Tomita M."/>
            <person name="Numata K."/>
            <person name="Arakawa K."/>
        </authorList>
    </citation>
    <scope>NUCLEOTIDE SEQUENCE</scope>
</reference>
<proteinExistence type="predicted"/>
<evidence type="ECO:0000313" key="1">
    <source>
        <dbReference type="EMBL" id="GFR02187.1"/>
    </source>
</evidence>
<accession>A0A8X6LB81</accession>
<comment type="caution">
    <text evidence="1">The sequence shown here is derived from an EMBL/GenBank/DDBJ whole genome shotgun (WGS) entry which is preliminary data.</text>
</comment>
<keyword evidence="2" id="KW-1185">Reference proteome</keyword>
<dbReference type="EMBL" id="BMAO01025376">
    <property type="protein sequence ID" value="GFR02187.1"/>
    <property type="molecule type" value="Genomic_DNA"/>
</dbReference>
<gene>
    <name evidence="1" type="ORF">TNCT_173431</name>
</gene>
<dbReference type="Proteomes" id="UP000887116">
    <property type="component" value="Unassembled WGS sequence"/>
</dbReference>
<feature type="non-terminal residue" evidence="1">
    <location>
        <position position="1"/>
    </location>
</feature>